<organism evidence="8 9">
    <name type="scientific">Granulicella cerasi</name>
    <dbReference type="NCBI Taxonomy" id="741063"/>
    <lineage>
        <taxon>Bacteria</taxon>
        <taxon>Pseudomonadati</taxon>
        <taxon>Acidobacteriota</taxon>
        <taxon>Terriglobia</taxon>
        <taxon>Terriglobales</taxon>
        <taxon>Acidobacteriaceae</taxon>
        <taxon>Granulicella</taxon>
    </lineage>
</organism>
<dbReference type="Gene3D" id="3.40.50.2300">
    <property type="match status" value="1"/>
</dbReference>
<dbReference type="InterPro" id="IPR036097">
    <property type="entry name" value="HisK_dim/P_sf"/>
</dbReference>
<dbReference type="Pfam" id="PF00512">
    <property type="entry name" value="HisKA"/>
    <property type="match status" value="1"/>
</dbReference>
<gene>
    <name evidence="8" type="ORF">ACFQBQ_08310</name>
</gene>
<dbReference type="InterPro" id="IPR011006">
    <property type="entry name" value="CheY-like_superfamily"/>
</dbReference>
<evidence type="ECO:0000259" key="6">
    <source>
        <dbReference type="PROSITE" id="PS50110"/>
    </source>
</evidence>
<dbReference type="PRINTS" id="PR00344">
    <property type="entry name" value="BCTRLSENSOR"/>
</dbReference>
<evidence type="ECO:0000256" key="3">
    <source>
        <dbReference type="ARBA" id="ARBA00022553"/>
    </source>
</evidence>
<dbReference type="InterPro" id="IPR003661">
    <property type="entry name" value="HisK_dim/P_dom"/>
</dbReference>
<proteinExistence type="predicted"/>
<evidence type="ECO:0000313" key="9">
    <source>
        <dbReference type="Proteomes" id="UP001596391"/>
    </source>
</evidence>
<accession>A0ABW1Z9N3</accession>
<dbReference type="InterPro" id="IPR036890">
    <property type="entry name" value="HATPase_C_sf"/>
</dbReference>
<keyword evidence="8" id="KW-0547">Nucleotide-binding</keyword>
<evidence type="ECO:0000256" key="4">
    <source>
        <dbReference type="PROSITE-ProRule" id="PRU00169"/>
    </source>
</evidence>
<dbReference type="InterPro" id="IPR004358">
    <property type="entry name" value="Sig_transdc_His_kin-like_C"/>
</dbReference>
<dbReference type="PANTHER" id="PTHR43547:SF2">
    <property type="entry name" value="HYBRID SIGNAL TRANSDUCTION HISTIDINE KINASE C"/>
    <property type="match status" value="1"/>
</dbReference>
<dbReference type="SMART" id="SM00448">
    <property type="entry name" value="REC"/>
    <property type="match status" value="1"/>
</dbReference>
<dbReference type="Gene3D" id="3.30.565.10">
    <property type="entry name" value="Histidine kinase-like ATPase, C-terminal domain"/>
    <property type="match status" value="1"/>
</dbReference>
<dbReference type="SUPFAM" id="SSF47384">
    <property type="entry name" value="Homodimeric domain of signal transducing histidine kinase"/>
    <property type="match status" value="1"/>
</dbReference>
<sequence>MSDPGRSSRKRILIIDDQEPTRYVFRHSLSRAGFEIDEAVNGSDGLAKALTEPDLIICDVNLPDMLGYDVCRRLKSNPVTLSIPVLQISASFVSDESKVQALEGGADSYLTQPVEPMVLIAQVNSLLRLRRAESVANLSARQWQTTFDSLSDGVVLLNSEHVIVRTNRTLRDLLGLVPSDTDGKALAGIFYEKFGISFDEFLQQHGEGIPVELPCANRWFRLRQNVIESDPQAEDGSVLLITDITAHRKLQETLKFNERLAATGRLAHVIAHEINNPLEAMSNLLFLAERSSEDSSETRVYVEQASKELLRISQITKQVLAYHRESREPIPTRADEILENVLTMYRSHIMGSKVTLETRVRCSGEILVRPGELRQVFGNVIANALDAIGSNGGVLRIRCFNTTDQRTQQEGVRFIFSDSGSGVPEEMIPNIFDAFFTTKGAEGSGVGLWLSMDLIKKHGGYIRVRSRLKGPYRGTLFAVFLPLHSQ</sequence>
<feature type="domain" description="Histidine kinase" evidence="5">
    <location>
        <begin position="269"/>
        <end position="485"/>
    </location>
</feature>
<dbReference type="Pfam" id="PF02518">
    <property type="entry name" value="HATPase_c"/>
    <property type="match status" value="1"/>
</dbReference>
<feature type="domain" description="Response regulatory" evidence="6">
    <location>
        <begin position="11"/>
        <end position="127"/>
    </location>
</feature>
<dbReference type="RefSeq" id="WP_263371944.1">
    <property type="nucleotide sequence ID" value="NZ_JAGSYD010000003.1"/>
</dbReference>
<feature type="domain" description="PAS" evidence="7">
    <location>
        <begin position="139"/>
        <end position="192"/>
    </location>
</feature>
<comment type="caution">
    <text evidence="8">The sequence shown here is derived from an EMBL/GenBank/DDBJ whole genome shotgun (WGS) entry which is preliminary data.</text>
</comment>
<name>A0ABW1Z9N3_9BACT</name>
<dbReference type="Pfam" id="PF00072">
    <property type="entry name" value="Response_reg"/>
    <property type="match status" value="1"/>
</dbReference>
<dbReference type="SUPFAM" id="SSF55785">
    <property type="entry name" value="PYP-like sensor domain (PAS domain)"/>
    <property type="match status" value="1"/>
</dbReference>
<dbReference type="InterPro" id="IPR000014">
    <property type="entry name" value="PAS"/>
</dbReference>
<reference evidence="9" key="1">
    <citation type="journal article" date="2019" name="Int. J. Syst. Evol. Microbiol.">
        <title>The Global Catalogue of Microorganisms (GCM) 10K type strain sequencing project: providing services to taxonomists for standard genome sequencing and annotation.</title>
        <authorList>
            <consortium name="The Broad Institute Genomics Platform"/>
            <consortium name="The Broad Institute Genome Sequencing Center for Infectious Disease"/>
            <person name="Wu L."/>
            <person name="Ma J."/>
        </authorList>
    </citation>
    <scope>NUCLEOTIDE SEQUENCE [LARGE SCALE GENOMIC DNA]</scope>
    <source>
        <strain evidence="9">CGMCC 1.16026</strain>
    </source>
</reference>
<keyword evidence="3 4" id="KW-0597">Phosphoprotein</keyword>
<dbReference type="InterPro" id="IPR001789">
    <property type="entry name" value="Sig_transdc_resp-reg_receiver"/>
</dbReference>
<evidence type="ECO:0000313" key="8">
    <source>
        <dbReference type="EMBL" id="MFC6645583.1"/>
    </source>
</evidence>
<evidence type="ECO:0000259" key="5">
    <source>
        <dbReference type="PROSITE" id="PS50109"/>
    </source>
</evidence>
<dbReference type="InterPro" id="IPR005467">
    <property type="entry name" value="His_kinase_dom"/>
</dbReference>
<dbReference type="EMBL" id="JBHSWI010000001">
    <property type="protein sequence ID" value="MFC6645583.1"/>
    <property type="molecule type" value="Genomic_DNA"/>
</dbReference>
<dbReference type="SUPFAM" id="SSF52172">
    <property type="entry name" value="CheY-like"/>
    <property type="match status" value="1"/>
</dbReference>
<dbReference type="SMART" id="SM00387">
    <property type="entry name" value="HATPase_c"/>
    <property type="match status" value="1"/>
</dbReference>
<feature type="modified residue" description="4-aspartylphosphate" evidence="4">
    <location>
        <position position="59"/>
    </location>
</feature>
<evidence type="ECO:0000256" key="2">
    <source>
        <dbReference type="ARBA" id="ARBA00012438"/>
    </source>
</evidence>
<dbReference type="PANTHER" id="PTHR43547">
    <property type="entry name" value="TWO-COMPONENT HISTIDINE KINASE"/>
    <property type="match status" value="1"/>
</dbReference>
<dbReference type="Gene3D" id="3.30.450.20">
    <property type="entry name" value="PAS domain"/>
    <property type="match status" value="1"/>
</dbReference>
<dbReference type="PROSITE" id="PS50112">
    <property type="entry name" value="PAS"/>
    <property type="match status" value="1"/>
</dbReference>
<dbReference type="SUPFAM" id="SSF55874">
    <property type="entry name" value="ATPase domain of HSP90 chaperone/DNA topoisomerase II/histidine kinase"/>
    <property type="match status" value="1"/>
</dbReference>
<dbReference type="SMART" id="SM00091">
    <property type="entry name" value="PAS"/>
    <property type="match status" value="1"/>
</dbReference>
<dbReference type="PROSITE" id="PS50109">
    <property type="entry name" value="HIS_KIN"/>
    <property type="match status" value="1"/>
</dbReference>
<comment type="catalytic activity">
    <reaction evidence="1">
        <text>ATP + protein L-histidine = ADP + protein N-phospho-L-histidine.</text>
        <dbReference type="EC" id="2.7.13.3"/>
    </reaction>
</comment>
<keyword evidence="9" id="KW-1185">Reference proteome</keyword>
<evidence type="ECO:0000256" key="1">
    <source>
        <dbReference type="ARBA" id="ARBA00000085"/>
    </source>
</evidence>
<dbReference type="InterPro" id="IPR003594">
    <property type="entry name" value="HATPase_dom"/>
</dbReference>
<dbReference type="PROSITE" id="PS50110">
    <property type="entry name" value="RESPONSE_REGULATORY"/>
    <property type="match status" value="1"/>
</dbReference>
<keyword evidence="8" id="KW-0067">ATP-binding</keyword>
<dbReference type="Gene3D" id="1.10.287.130">
    <property type="match status" value="1"/>
</dbReference>
<dbReference type="EC" id="2.7.13.3" evidence="2"/>
<dbReference type="InterPro" id="IPR035965">
    <property type="entry name" value="PAS-like_dom_sf"/>
</dbReference>
<dbReference type="Proteomes" id="UP001596391">
    <property type="component" value="Unassembled WGS sequence"/>
</dbReference>
<dbReference type="GO" id="GO:0005524">
    <property type="term" value="F:ATP binding"/>
    <property type="evidence" value="ECO:0007669"/>
    <property type="project" value="UniProtKB-KW"/>
</dbReference>
<dbReference type="SMART" id="SM00388">
    <property type="entry name" value="HisKA"/>
    <property type="match status" value="1"/>
</dbReference>
<evidence type="ECO:0000259" key="7">
    <source>
        <dbReference type="PROSITE" id="PS50112"/>
    </source>
</evidence>
<protein>
    <recommendedName>
        <fullName evidence="2">histidine kinase</fullName>
        <ecNumber evidence="2">2.7.13.3</ecNumber>
    </recommendedName>
</protein>
<dbReference type="CDD" id="cd00082">
    <property type="entry name" value="HisKA"/>
    <property type="match status" value="1"/>
</dbReference>